<dbReference type="Pfam" id="PF10253">
    <property type="entry name" value="PRCC"/>
    <property type="match status" value="1"/>
</dbReference>
<feature type="compositionally biased region" description="Gly residues" evidence="1">
    <location>
        <begin position="97"/>
        <end position="108"/>
    </location>
</feature>
<organism evidence="2 3">
    <name type="scientific">Tilletia walkeri</name>
    <dbReference type="NCBI Taxonomy" id="117179"/>
    <lineage>
        <taxon>Eukaryota</taxon>
        <taxon>Fungi</taxon>
        <taxon>Dikarya</taxon>
        <taxon>Basidiomycota</taxon>
        <taxon>Ustilaginomycotina</taxon>
        <taxon>Exobasidiomycetes</taxon>
        <taxon>Tilletiales</taxon>
        <taxon>Tilletiaceae</taxon>
        <taxon>Tilletia</taxon>
    </lineage>
</organism>
<reference evidence="2" key="2">
    <citation type="journal article" date="2019" name="IMA Fungus">
        <title>Genome sequencing and comparison of five Tilletia species to identify candidate genes for the detection of regulated species infecting wheat.</title>
        <authorList>
            <person name="Nguyen H.D.T."/>
            <person name="Sultana T."/>
            <person name="Kesanakurti P."/>
            <person name="Hambleton S."/>
        </authorList>
    </citation>
    <scope>NUCLEOTIDE SEQUENCE</scope>
    <source>
        <strain evidence="2">DAOMC 236422</strain>
    </source>
</reference>
<protein>
    <recommendedName>
        <fullName evidence="4">Mitotic checkpoint regulator, MAD2B-interacting-domain-containing protein</fullName>
    </recommendedName>
</protein>
<accession>A0A8X7NA14</accession>
<feature type="compositionally biased region" description="Low complexity" evidence="1">
    <location>
        <begin position="249"/>
        <end position="262"/>
    </location>
</feature>
<dbReference type="EMBL" id="LWDG02000070">
    <property type="protein sequence ID" value="KAE8269947.1"/>
    <property type="molecule type" value="Genomic_DNA"/>
</dbReference>
<feature type="region of interest" description="Disordered" evidence="1">
    <location>
        <begin position="290"/>
        <end position="314"/>
    </location>
</feature>
<dbReference type="InterPro" id="IPR018800">
    <property type="entry name" value="PRCC"/>
</dbReference>
<proteinExistence type="predicted"/>
<feature type="region of interest" description="Disordered" evidence="1">
    <location>
        <begin position="1"/>
        <end position="273"/>
    </location>
</feature>
<evidence type="ECO:0000313" key="2">
    <source>
        <dbReference type="EMBL" id="KAE8269947.1"/>
    </source>
</evidence>
<evidence type="ECO:0000256" key="1">
    <source>
        <dbReference type="SAM" id="MobiDB-lite"/>
    </source>
</evidence>
<sequence length="314" mass="32434">MTAAASLVQYGSDSDDSGSEQQQQQPGSKNPPASLSVMPRTVSSLKRPSSSLSLPPPAAKKPKVDLDPFGLGSATAAASSSSSSVKAKAKGKDIEEGSGGSSSGGISGILGMPRTVRRTIDSRPPGASVSSLPPSTSAESIPSSSIHTTGSNSKPGLDDAGAQAGEEEEGIPFGWAQDPDGTLYPVTPQAHEQYAQWQAAQKRVAQADQKDKDSSSNSNSKLPSYSASDLAQSGKPSISGDKTLDAKYAAAAASASASESDAPVVKNKATSGRARYKGQLSALLAIANERKEELEEKHSKGRDRNRDARQRYGF</sequence>
<feature type="compositionally biased region" description="Low complexity" evidence="1">
    <location>
        <begin position="133"/>
        <end position="145"/>
    </location>
</feature>
<evidence type="ECO:0008006" key="4">
    <source>
        <dbReference type="Google" id="ProtNLM"/>
    </source>
</evidence>
<feature type="compositionally biased region" description="Low complexity" evidence="1">
    <location>
        <begin position="215"/>
        <end position="228"/>
    </location>
</feature>
<reference evidence="2" key="1">
    <citation type="submission" date="2016-04" db="EMBL/GenBank/DDBJ databases">
        <authorList>
            <person name="Nguyen H.D."/>
            <person name="Samba Siva P."/>
            <person name="Cullis J."/>
            <person name="Levesque C.A."/>
            <person name="Hambleton S."/>
        </authorList>
    </citation>
    <scope>NUCLEOTIDE SEQUENCE</scope>
    <source>
        <strain evidence="2">DAOMC 236422</strain>
    </source>
</reference>
<comment type="caution">
    <text evidence="2">The sequence shown here is derived from an EMBL/GenBank/DDBJ whole genome shotgun (WGS) entry which is preliminary data.</text>
</comment>
<evidence type="ECO:0000313" key="3">
    <source>
        <dbReference type="Proteomes" id="UP000078113"/>
    </source>
</evidence>
<gene>
    <name evidence="2" type="ORF">A4X09_0g2387</name>
</gene>
<name>A0A8X7NA14_9BASI</name>
<feature type="compositionally biased region" description="Low complexity" evidence="1">
    <location>
        <begin position="73"/>
        <end position="86"/>
    </location>
</feature>
<feature type="compositionally biased region" description="Low complexity" evidence="1">
    <location>
        <begin position="19"/>
        <end position="28"/>
    </location>
</feature>
<dbReference type="AlphaFoldDB" id="A0A8X7NA14"/>
<feature type="compositionally biased region" description="Low complexity" evidence="1">
    <location>
        <begin position="42"/>
        <end position="53"/>
    </location>
</feature>
<keyword evidence="3" id="KW-1185">Reference proteome</keyword>
<dbReference type="Proteomes" id="UP000078113">
    <property type="component" value="Unassembled WGS sequence"/>
</dbReference>